<evidence type="ECO:0000313" key="2">
    <source>
        <dbReference type="Proteomes" id="UP000320390"/>
    </source>
</evidence>
<dbReference type="AlphaFoldDB" id="A0A518EVB6"/>
<dbReference type="OrthoDB" id="9778801at2"/>
<organism evidence="1 2">
    <name type="scientific">Saltatorellus ferox</name>
    <dbReference type="NCBI Taxonomy" id="2528018"/>
    <lineage>
        <taxon>Bacteria</taxon>
        <taxon>Pseudomonadati</taxon>
        <taxon>Planctomycetota</taxon>
        <taxon>Planctomycetia</taxon>
        <taxon>Planctomycetia incertae sedis</taxon>
        <taxon>Saltatorellus</taxon>
    </lineage>
</organism>
<dbReference type="InterPro" id="IPR010775">
    <property type="entry name" value="DUF1365"/>
</dbReference>
<name>A0A518EVB6_9BACT</name>
<evidence type="ECO:0000313" key="1">
    <source>
        <dbReference type="EMBL" id="QDV08046.1"/>
    </source>
</evidence>
<sequence length="268" mass="30593">MNGRRSAIYRGEVAHARHAPRKHRFAYSVFQMYLDLDELPTLFDGAWLWSFERWNVASFRRKHYLGGADAPRDAGIDDLKAAVRARVEAATGVAPPEGPIGLLTNLGYLGFCFNPVSFYYLFELDGRTLHAIVAEITNTPWNERFQYVLPASKARADGEYLEWRFDKDFHVSPFFDMDHRYRWRFTTPGHTAASGLAVAMENLVGGDDGTRIFDANLSLVRHEVSPSSLRGSLLRHPWMTGKVLGAIYWQALRLWIKRVPFFSHPGMV</sequence>
<evidence type="ECO:0008006" key="3">
    <source>
        <dbReference type="Google" id="ProtNLM"/>
    </source>
</evidence>
<keyword evidence="2" id="KW-1185">Reference proteome</keyword>
<dbReference type="Pfam" id="PF07103">
    <property type="entry name" value="DUF1365"/>
    <property type="match status" value="1"/>
</dbReference>
<dbReference type="PANTHER" id="PTHR33973:SF4">
    <property type="entry name" value="OS07G0153300 PROTEIN"/>
    <property type="match status" value="1"/>
</dbReference>
<accession>A0A518EVB6</accession>
<dbReference type="RefSeq" id="WP_145200019.1">
    <property type="nucleotide sequence ID" value="NZ_CP036434.1"/>
</dbReference>
<dbReference type="EMBL" id="CP036434">
    <property type="protein sequence ID" value="QDV08046.1"/>
    <property type="molecule type" value="Genomic_DNA"/>
</dbReference>
<reference evidence="1 2" key="1">
    <citation type="submission" date="2019-02" db="EMBL/GenBank/DDBJ databases">
        <title>Deep-cultivation of Planctomycetes and their phenomic and genomic characterization uncovers novel biology.</title>
        <authorList>
            <person name="Wiegand S."/>
            <person name="Jogler M."/>
            <person name="Boedeker C."/>
            <person name="Pinto D."/>
            <person name="Vollmers J."/>
            <person name="Rivas-Marin E."/>
            <person name="Kohn T."/>
            <person name="Peeters S.H."/>
            <person name="Heuer A."/>
            <person name="Rast P."/>
            <person name="Oberbeckmann S."/>
            <person name="Bunk B."/>
            <person name="Jeske O."/>
            <person name="Meyerdierks A."/>
            <person name="Storesund J.E."/>
            <person name="Kallscheuer N."/>
            <person name="Luecker S."/>
            <person name="Lage O.M."/>
            <person name="Pohl T."/>
            <person name="Merkel B.J."/>
            <person name="Hornburger P."/>
            <person name="Mueller R.-W."/>
            <person name="Bruemmer F."/>
            <person name="Labrenz M."/>
            <person name="Spormann A.M."/>
            <person name="Op den Camp H."/>
            <person name="Overmann J."/>
            <person name="Amann R."/>
            <person name="Jetten M.S.M."/>
            <person name="Mascher T."/>
            <person name="Medema M.H."/>
            <person name="Devos D.P."/>
            <person name="Kaster A.-K."/>
            <person name="Ovreas L."/>
            <person name="Rohde M."/>
            <person name="Galperin M.Y."/>
            <person name="Jogler C."/>
        </authorList>
    </citation>
    <scope>NUCLEOTIDE SEQUENCE [LARGE SCALE GENOMIC DNA]</scope>
    <source>
        <strain evidence="1 2">Poly30</strain>
    </source>
</reference>
<proteinExistence type="predicted"/>
<dbReference type="Proteomes" id="UP000320390">
    <property type="component" value="Chromosome"/>
</dbReference>
<protein>
    <recommendedName>
        <fullName evidence="3">Chromosome partitioning protein ParA</fullName>
    </recommendedName>
</protein>
<gene>
    <name evidence="1" type="ORF">Poly30_35820</name>
</gene>
<dbReference type="PANTHER" id="PTHR33973">
    <property type="entry name" value="OS07G0153300 PROTEIN"/>
    <property type="match status" value="1"/>
</dbReference>